<reference evidence="4 5" key="1">
    <citation type="submission" date="2018-08" db="EMBL/GenBank/DDBJ databases">
        <title>Lactobacillus suantsai sp. nov., isolated from traditional fermented suan-tsai in Taiwan.</title>
        <authorList>
            <person name="Huang C.-H."/>
        </authorList>
    </citation>
    <scope>NUCLEOTIDE SEQUENCE [LARGE SCALE GENOMIC DNA]</scope>
    <source>
        <strain evidence="4 5">BCRC 12945</strain>
    </source>
</reference>
<evidence type="ECO:0000259" key="2">
    <source>
        <dbReference type="Pfam" id="PF06030"/>
    </source>
</evidence>
<dbReference type="AlphaFoldDB" id="A0A4Q0VJQ4"/>
<feature type="domain" description="WxL Interacting Protein peptidoglycan binding" evidence="2">
    <location>
        <begin position="32"/>
        <end position="152"/>
    </location>
</feature>
<dbReference type="OrthoDB" id="2365961at2"/>
<feature type="domain" description="WxL Interacting Protein host binding" evidence="3">
    <location>
        <begin position="163"/>
        <end position="298"/>
    </location>
</feature>
<sequence length="354" mass="39393">MKRFWQWALILGAVGLTFLGWPQLSHADSVGYTVNAVLPKNQDDSSATYFALRVKPKQHEKLTVAITNQTKKSQRFQVNVNQAVTNDNGVIDYSQTNPQLDSSLKVSIKDVFGAKKVPTVTVPAKQTKDVSVHLTMPAKRINGMILGGINVRKLGKDADKSSKGVSLTNSFAYVIGVRLREAAVDVAPNLNLLSVEAGQRNSLNQVNAKLQNPEPGIMSNLKIKTQVTKLNSSKILLQNTKGNLAMAPNSHFTYSLPWGNTQLKAGQYTMTLDATAKGGYHWHFVRNFTVTQQQLKQFANRYNQPQAPSYFWWFLAGGLIILLLLAIIGFLLWKNHRDKDQTSRDTSEPTDKQK</sequence>
<protein>
    <submittedName>
        <fullName evidence="4">DUF916 and DUF3324 domain-containing protein</fullName>
    </submittedName>
</protein>
<keyword evidence="1" id="KW-1133">Transmembrane helix</keyword>
<gene>
    <name evidence="4" type="ORF">DXH47_07185</name>
</gene>
<comment type="caution">
    <text evidence="4">The sequence shown here is derived from an EMBL/GenBank/DDBJ whole genome shotgun (WGS) entry which is preliminary data.</text>
</comment>
<evidence type="ECO:0000313" key="5">
    <source>
        <dbReference type="Proteomes" id="UP000290602"/>
    </source>
</evidence>
<dbReference type="EMBL" id="QXIL01000012">
    <property type="protein sequence ID" value="RXI78384.1"/>
    <property type="molecule type" value="Genomic_DNA"/>
</dbReference>
<accession>A0A4Q0VJQ4</accession>
<feature type="transmembrane region" description="Helical" evidence="1">
    <location>
        <begin position="310"/>
        <end position="333"/>
    </location>
</feature>
<dbReference type="Pfam" id="PF06030">
    <property type="entry name" value="WxLIP_PGBD"/>
    <property type="match status" value="1"/>
</dbReference>
<dbReference type="RefSeq" id="WP_129032679.1">
    <property type="nucleotide sequence ID" value="NZ_CP059603.1"/>
</dbReference>
<evidence type="ECO:0000256" key="1">
    <source>
        <dbReference type="SAM" id="Phobius"/>
    </source>
</evidence>
<keyword evidence="1" id="KW-0472">Membrane</keyword>
<dbReference type="Pfam" id="PF11797">
    <property type="entry name" value="WxLIP_HBD"/>
    <property type="match status" value="1"/>
</dbReference>
<evidence type="ECO:0000313" key="4">
    <source>
        <dbReference type="EMBL" id="RXI78384.1"/>
    </source>
</evidence>
<dbReference type="InterPro" id="IPR010317">
    <property type="entry name" value="WxLIP_PGBD"/>
</dbReference>
<proteinExistence type="predicted"/>
<keyword evidence="5" id="KW-1185">Reference proteome</keyword>
<dbReference type="Proteomes" id="UP000290602">
    <property type="component" value="Unassembled WGS sequence"/>
</dbReference>
<dbReference type="InterPro" id="IPR021759">
    <property type="entry name" value="WxLIP_HBD"/>
</dbReference>
<evidence type="ECO:0000259" key="3">
    <source>
        <dbReference type="Pfam" id="PF11797"/>
    </source>
</evidence>
<keyword evidence="1" id="KW-0812">Transmembrane</keyword>
<name>A0A4Q0VJQ4_9LACO</name>
<organism evidence="4 5">
    <name type="scientific">Levilactobacillus suantsaii</name>
    <dbReference type="NCBI Taxonomy" id="2292255"/>
    <lineage>
        <taxon>Bacteria</taxon>
        <taxon>Bacillati</taxon>
        <taxon>Bacillota</taxon>
        <taxon>Bacilli</taxon>
        <taxon>Lactobacillales</taxon>
        <taxon>Lactobacillaceae</taxon>
        <taxon>Levilactobacillus</taxon>
    </lineage>
</organism>